<evidence type="ECO:0000256" key="7">
    <source>
        <dbReference type="HAMAP-Rule" id="MF_00038"/>
    </source>
</evidence>
<dbReference type="PANTHER" id="PTHR22926:SF5">
    <property type="entry name" value="PHOSPHO-N-ACETYLMURAMOYL-PENTAPEPTIDE-TRANSFERASE HOMOLOG"/>
    <property type="match status" value="1"/>
</dbReference>
<keyword evidence="3 7" id="KW-0808">Transferase</keyword>
<feature type="transmembrane region" description="Helical" evidence="7">
    <location>
        <begin position="131"/>
        <end position="148"/>
    </location>
</feature>
<feature type="transmembrane region" description="Helical" evidence="7">
    <location>
        <begin position="52"/>
        <end position="71"/>
    </location>
</feature>
<keyword evidence="7" id="KW-0573">Peptidoglycan synthesis</keyword>
<protein>
    <recommendedName>
        <fullName evidence="7 8">Phospho-N-acetylmuramoyl-pentapeptide-transferase</fullName>
        <ecNumber evidence="7 8">2.7.8.13</ecNumber>
    </recommendedName>
    <alternativeName>
        <fullName evidence="7">UDP-MurNAc-pentapeptide phosphotransferase</fullName>
    </alternativeName>
</protein>
<comment type="caution">
    <text evidence="9">The sequence shown here is derived from an EMBL/GenBank/DDBJ whole genome shotgun (WGS) entry which is preliminary data.</text>
</comment>
<feature type="transmembrane region" description="Helical" evidence="7">
    <location>
        <begin position="198"/>
        <end position="216"/>
    </location>
</feature>
<keyword evidence="7" id="KW-0133">Cell shape</keyword>
<evidence type="ECO:0000256" key="5">
    <source>
        <dbReference type="ARBA" id="ARBA00022989"/>
    </source>
</evidence>
<keyword evidence="7" id="KW-0961">Cell wall biogenesis/degradation</keyword>
<name>A0ABP4TQQ0_9ACTN</name>
<dbReference type="Proteomes" id="UP001500618">
    <property type="component" value="Unassembled WGS sequence"/>
</dbReference>
<comment type="pathway">
    <text evidence="7">Cell wall biogenesis; peptidoglycan biosynthesis.</text>
</comment>
<evidence type="ECO:0000256" key="2">
    <source>
        <dbReference type="ARBA" id="ARBA00005583"/>
    </source>
</evidence>
<comment type="subcellular location">
    <subcellularLocation>
        <location evidence="7">Cell membrane</location>
        <topology evidence="7">Multi-pass membrane protein</topology>
    </subcellularLocation>
    <subcellularLocation>
        <location evidence="1">Membrane</location>
        <topology evidence="1">Multi-pass membrane protein</topology>
    </subcellularLocation>
</comment>
<dbReference type="InterPro" id="IPR018480">
    <property type="entry name" value="PNAcMuramoyl-5peptid_Trfase_CS"/>
</dbReference>
<keyword evidence="7" id="KW-0479">Metal-binding</keyword>
<evidence type="ECO:0000313" key="9">
    <source>
        <dbReference type="EMBL" id="GAA1692205.1"/>
    </source>
</evidence>
<evidence type="ECO:0000256" key="6">
    <source>
        <dbReference type="ARBA" id="ARBA00023136"/>
    </source>
</evidence>
<dbReference type="HAMAP" id="MF_00038">
    <property type="entry name" value="MraY"/>
    <property type="match status" value="1"/>
</dbReference>
<comment type="function">
    <text evidence="7">Catalyzes the initial step of the lipid cycle reactions in the biosynthesis of the cell wall peptidoglycan: transfers peptidoglycan precursor phospho-MurNAc-pentapeptide from UDP-MurNAc-pentapeptide onto the lipid carrier undecaprenyl phosphate, yielding undecaprenyl-pyrophosphoryl-MurNAc-pentapeptide, known as lipid I.</text>
</comment>
<keyword evidence="5 7" id="KW-1133">Transmembrane helix</keyword>
<dbReference type="EMBL" id="BAAANY010000019">
    <property type="protein sequence ID" value="GAA1692205.1"/>
    <property type="molecule type" value="Genomic_DNA"/>
</dbReference>
<keyword evidence="7" id="KW-1003">Cell membrane</keyword>
<feature type="transmembrane region" description="Helical" evidence="7">
    <location>
        <begin position="168"/>
        <end position="186"/>
    </location>
</feature>
<feature type="transmembrane region" description="Helical" evidence="7">
    <location>
        <begin position="91"/>
        <end position="110"/>
    </location>
</feature>
<dbReference type="CDD" id="cd06852">
    <property type="entry name" value="GT_MraY"/>
    <property type="match status" value="1"/>
</dbReference>
<keyword evidence="7" id="KW-0131">Cell cycle</keyword>
<comment type="catalytic activity">
    <reaction evidence="7">
        <text>UDP-N-acetyl-alpha-D-muramoyl-L-alanyl-gamma-D-glutamyl-meso-2,6-diaminopimeloyl-D-alanyl-D-alanine + di-trans,octa-cis-undecaprenyl phosphate = di-trans,octa-cis-undecaprenyl diphospho-N-acetyl-alpha-D-muramoyl-L-alanyl-D-glutamyl-meso-2,6-diaminopimeloyl-D-alanyl-D-alanine + UMP</text>
        <dbReference type="Rhea" id="RHEA:28386"/>
        <dbReference type="ChEBI" id="CHEBI:57865"/>
        <dbReference type="ChEBI" id="CHEBI:60392"/>
        <dbReference type="ChEBI" id="CHEBI:61386"/>
        <dbReference type="ChEBI" id="CHEBI:61387"/>
        <dbReference type="EC" id="2.7.8.13"/>
    </reaction>
</comment>
<evidence type="ECO:0000256" key="4">
    <source>
        <dbReference type="ARBA" id="ARBA00022692"/>
    </source>
</evidence>
<feature type="transmembrane region" description="Helical" evidence="7">
    <location>
        <begin position="236"/>
        <end position="253"/>
    </location>
</feature>
<proteinExistence type="inferred from homology"/>
<dbReference type="Pfam" id="PF00953">
    <property type="entry name" value="Glycos_transf_4"/>
    <property type="match status" value="1"/>
</dbReference>
<feature type="transmembrane region" description="Helical" evidence="7">
    <location>
        <begin position="285"/>
        <end position="308"/>
    </location>
</feature>
<comment type="similarity">
    <text evidence="2 7">Belongs to the glycosyltransferase 4 family. MraY subfamily.</text>
</comment>
<evidence type="ECO:0000256" key="1">
    <source>
        <dbReference type="ARBA" id="ARBA00004141"/>
    </source>
</evidence>
<dbReference type="PANTHER" id="PTHR22926">
    <property type="entry name" value="PHOSPHO-N-ACETYLMURAMOYL-PENTAPEPTIDE-TRANSFERASE"/>
    <property type="match status" value="1"/>
</dbReference>
<feature type="transmembrane region" description="Helical" evidence="7">
    <location>
        <begin position="335"/>
        <end position="356"/>
    </location>
</feature>
<dbReference type="EC" id="2.7.8.13" evidence="7 8"/>
<evidence type="ECO:0000313" key="10">
    <source>
        <dbReference type="Proteomes" id="UP001500618"/>
    </source>
</evidence>
<accession>A0ABP4TQQ0</accession>
<dbReference type="InterPro" id="IPR000715">
    <property type="entry name" value="Glycosyl_transferase_4"/>
</dbReference>
<dbReference type="Pfam" id="PF10555">
    <property type="entry name" value="MraY_sig1"/>
    <property type="match status" value="1"/>
</dbReference>
<dbReference type="InterPro" id="IPR003524">
    <property type="entry name" value="PNAcMuramoyl-5peptid_Trfase"/>
</dbReference>
<organism evidence="9 10">
    <name type="scientific">Fodinicola feengrottensis</name>
    <dbReference type="NCBI Taxonomy" id="435914"/>
    <lineage>
        <taxon>Bacteria</taxon>
        <taxon>Bacillati</taxon>
        <taxon>Actinomycetota</taxon>
        <taxon>Actinomycetes</taxon>
        <taxon>Mycobacteriales</taxon>
        <taxon>Fodinicola</taxon>
    </lineage>
</organism>
<reference evidence="10" key="1">
    <citation type="journal article" date="2019" name="Int. J. Syst. Evol. Microbiol.">
        <title>The Global Catalogue of Microorganisms (GCM) 10K type strain sequencing project: providing services to taxonomists for standard genome sequencing and annotation.</title>
        <authorList>
            <consortium name="The Broad Institute Genomics Platform"/>
            <consortium name="The Broad Institute Genome Sequencing Center for Infectious Disease"/>
            <person name="Wu L."/>
            <person name="Ma J."/>
        </authorList>
    </citation>
    <scope>NUCLEOTIDE SEQUENCE [LARGE SCALE GENOMIC DNA]</scope>
    <source>
        <strain evidence="10">JCM 14718</strain>
    </source>
</reference>
<sequence length="363" mass="38852">MLVGAALAFLLTLFGTPLAIRYLRKLRVGQEIRTDGPQAHASKRGTPTMGGIVFILASVVAYAGIHVYLAIAPCTGAPGFGDTQCSDDRSVTAGGLLLLGLFVGMGLVGFADDYIKVRKRRSLGLNKRGKIVGQLLVGVIFGALAVMLPDQKNHTVASEYISFIHDIGWLNITKFGAVLFIAFVVISTANAVNLVDGLDGLATGSSVMVLMAYSLIGYWEFRHPHVYPDVSNPLEVALVAAIVAGACFGFLWWNASPAKVFMGDTGALGLGGLIAGLAVATKTELLLIVIGALFVLIVVTEIIQIVSFRTFGRRVFRMVPLHHHFELAGWPEINIVIRFWMIAAVGVAVGVGIFYADFLRLLP</sequence>
<gene>
    <name evidence="7 9" type="primary">mraY</name>
    <name evidence="9" type="ORF">GCM10009765_46970</name>
</gene>
<feature type="transmembrane region" description="Helical" evidence="7">
    <location>
        <begin position="6"/>
        <end position="23"/>
    </location>
</feature>
<keyword evidence="6 7" id="KW-0472">Membrane</keyword>
<evidence type="ECO:0000256" key="8">
    <source>
        <dbReference type="NCBIfam" id="TIGR00445"/>
    </source>
</evidence>
<keyword evidence="4 7" id="KW-0812">Transmembrane</keyword>
<dbReference type="NCBIfam" id="TIGR00445">
    <property type="entry name" value="mraY"/>
    <property type="match status" value="1"/>
</dbReference>
<keyword evidence="7" id="KW-0460">Magnesium</keyword>
<dbReference type="PROSITE" id="PS01347">
    <property type="entry name" value="MRAY_1"/>
    <property type="match status" value="1"/>
</dbReference>
<comment type="cofactor">
    <cofactor evidence="7">
        <name>Mg(2+)</name>
        <dbReference type="ChEBI" id="CHEBI:18420"/>
    </cofactor>
</comment>
<keyword evidence="10" id="KW-1185">Reference proteome</keyword>
<evidence type="ECO:0000256" key="3">
    <source>
        <dbReference type="ARBA" id="ARBA00022679"/>
    </source>
</evidence>
<keyword evidence="7" id="KW-0132">Cell division</keyword>
<feature type="transmembrane region" description="Helical" evidence="7">
    <location>
        <begin position="260"/>
        <end position="279"/>
    </location>
</feature>